<feature type="transmembrane region" description="Helical" evidence="2">
    <location>
        <begin position="166"/>
        <end position="185"/>
    </location>
</feature>
<evidence type="ECO:0000313" key="4">
    <source>
        <dbReference type="Proteomes" id="UP001500879"/>
    </source>
</evidence>
<comment type="caution">
    <text evidence="3">The sequence shown here is derived from an EMBL/GenBank/DDBJ whole genome shotgun (WGS) entry which is preliminary data.</text>
</comment>
<dbReference type="EMBL" id="BAAABX010000057">
    <property type="protein sequence ID" value="GAA0426471.1"/>
    <property type="molecule type" value="Genomic_DNA"/>
</dbReference>
<evidence type="ECO:0008006" key="5">
    <source>
        <dbReference type="Google" id="ProtNLM"/>
    </source>
</evidence>
<keyword evidence="2" id="KW-1133">Transmembrane helix</keyword>
<accession>A0ABP3ITX1</accession>
<name>A0ABP3ITX1_9ACTN</name>
<feature type="region of interest" description="Disordered" evidence="1">
    <location>
        <begin position="356"/>
        <end position="380"/>
    </location>
</feature>
<feature type="compositionally biased region" description="Basic and acidic residues" evidence="1">
    <location>
        <begin position="1"/>
        <end position="63"/>
    </location>
</feature>
<gene>
    <name evidence="3" type="ORF">GCM10010357_55040</name>
</gene>
<sequence>MNEHMAFWHEQRRQDRLADREQDRTDRAERAAQQREARRLEREQDRADRAAARAEKRQDQADRRTRRRERRAWVVDNGALICTAIVMACAIVPAVASQVIALSSAGLALLLAALLAVMLEGGAWAATFGAAKAARQGRPTGRYRAATWGCAALAAGVNFWHGSRDYGLWLGVVLALASLFAVAMWELHLHGAHAPVGEERERARHARHRRRHHREVCRTADRLMTAASYGTLPAEDAFATAWRVHHGTTPGFTPDLLRTRLTAESRLGHVIEDAADTGVQRVTARLWSADWQPIPVVGPSCTVPSGKRQQVSLTVARESTADTAGSAPAPLDSSPDRAPGTALDLVVPRSSRPLAVRAPRRSTGRLARSNRRPPAPRTEDELFAQARTLTADWTDDALSAEAIRKALRIAPSRARALRDVLKAEREAATLRAAEPSVA</sequence>
<dbReference type="RefSeq" id="WP_344029864.1">
    <property type="nucleotide sequence ID" value="NZ_BAAABX010000057.1"/>
</dbReference>
<dbReference type="InterPro" id="IPR021235">
    <property type="entry name" value="DUF2637"/>
</dbReference>
<protein>
    <recommendedName>
        <fullName evidence="5">DUF2637 domain-containing protein</fullName>
    </recommendedName>
</protein>
<evidence type="ECO:0000256" key="2">
    <source>
        <dbReference type="SAM" id="Phobius"/>
    </source>
</evidence>
<dbReference type="Pfam" id="PF10935">
    <property type="entry name" value="DUF2637"/>
    <property type="match status" value="1"/>
</dbReference>
<keyword evidence="2" id="KW-0472">Membrane</keyword>
<feature type="region of interest" description="Disordered" evidence="1">
    <location>
        <begin position="1"/>
        <end position="68"/>
    </location>
</feature>
<dbReference type="Proteomes" id="UP001500879">
    <property type="component" value="Unassembled WGS sequence"/>
</dbReference>
<evidence type="ECO:0000313" key="3">
    <source>
        <dbReference type="EMBL" id="GAA0426471.1"/>
    </source>
</evidence>
<keyword evidence="2" id="KW-0812">Transmembrane</keyword>
<keyword evidence="4" id="KW-1185">Reference proteome</keyword>
<feature type="transmembrane region" description="Helical" evidence="2">
    <location>
        <begin position="73"/>
        <end position="96"/>
    </location>
</feature>
<evidence type="ECO:0000256" key="1">
    <source>
        <dbReference type="SAM" id="MobiDB-lite"/>
    </source>
</evidence>
<organism evidence="3 4">
    <name type="scientific">Streptomyces luteireticuli</name>
    <dbReference type="NCBI Taxonomy" id="173858"/>
    <lineage>
        <taxon>Bacteria</taxon>
        <taxon>Bacillati</taxon>
        <taxon>Actinomycetota</taxon>
        <taxon>Actinomycetes</taxon>
        <taxon>Kitasatosporales</taxon>
        <taxon>Streptomycetaceae</taxon>
        <taxon>Streptomyces</taxon>
    </lineage>
</organism>
<feature type="transmembrane region" description="Helical" evidence="2">
    <location>
        <begin position="108"/>
        <end position="131"/>
    </location>
</feature>
<reference evidence="4" key="1">
    <citation type="journal article" date="2019" name="Int. J. Syst. Evol. Microbiol.">
        <title>The Global Catalogue of Microorganisms (GCM) 10K type strain sequencing project: providing services to taxonomists for standard genome sequencing and annotation.</title>
        <authorList>
            <consortium name="The Broad Institute Genomics Platform"/>
            <consortium name="The Broad Institute Genome Sequencing Center for Infectious Disease"/>
            <person name="Wu L."/>
            <person name="Ma J."/>
        </authorList>
    </citation>
    <scope>NUCLEOTIDE SEQUENCE [LARGE SCALE GENOMIC DNA]</scope>
    <source>
        <strain evidence="4">JCM 4788</strain>
    </source>
</reference>
<feature type="region of interest" description="Disordered" evidence="1">
    <location>
        <begin position="303"/>
        <end position="341"/>
    </location>
</feature>
<proteinExistence type="predicted"/>
<feature type="compositionally biased region" description="Basic residues" evidence="1">
    <location>
        <begin position="358"/>
        <end position="371"/>
    </location>
</feature>